<comment type="caution">
    <text evidence="14">The sequence shown here is derived from an EMBL/GenBank/DDBJ whole genome shotgun (WGS) entry which is preliminary data.</text>
</comment>
<evidence type="ECO:0000256" key="6">
    <source>
        <dbReference type="ARBA" id="ARBA00022840"/>
    </source>
</evidence>
<evidence type="ECO:0000256" key="2">
    <source>
        <dbReference type="ARBA" id="ARBA00022527"/>
    </source>
</evidence>
<protein>
    <recommendedName>
        <fullName evidence="1 11">Mitogen-activated protein kinase</fullName>
        <ecNumber evidence="1 11">2.7.11.24</ecNumber>
    </recommendedName>
</protein>
<dbReference type="InterPro" id="IPR011009">
    <property type="entry name" value="Kinase-like_dom_sf"/>
</dbReference>
<evidence type="ECO:0000256" key="12">
    <source>
        <dbReference type="SAM" id="Coils"/>
    </source>
</evidence>
<evidence type="ECO:0000256" key="7">
    <source>
        <dbReference type="ARBA" id="ARBA00047592"/>
    </source>
</evidence>
<keyword evidence="3 11" id="KW-0808">Transferase</keyword>
<dbReference type="SUPFAM" id="SSF56112">
    <property type="entry name" value="Protein kinase-like (PK-like)"/>
    <property type="match status" value="1"/>
</dbReference>
<keyword evidence="11" id="KW-0460">Magnesium</keyword>
<dbReference type="CDD" id="cd07852">
    <property type="entry name" value="STKc_MAPK15-like"/>
    <property type="match status" value="1"/>
</dbReference>
<dbReference type="SMART" id="SM00220">
    <property type="entry name" value="S_TKc"/>
    <property type="match status" value="1"/>
</dbReference>
<dbReference type="PROSITE" id="PS50011">
    <property type="entry name" value="PROTEIN_KINASE_DOM"/>
    <property type="match status" value="1"/>
</dbReference>
<dbReference type="EMBL" id="JALLPJ020001398">
    <property type="protein sequence ID" value="KAL3765657.1"/>
    <property type="molecule type" value="Genomic_DNA"/>
</dbReference>
<evidence type="ECO:0000313" key="14">
    <source>
        <dbReference type="EMBL" id="KAL3765657.1"/>
    </source>
</evidence>
<evidence type="ECO:0000256" key="5">
    <source>
        <dbReference type="ARBA" id="ARBA00022777"/>
    </source>
</evidence>
<feature type="binding site" evidence="9">
    <location>
        <position position="42"/>
    </location>
    <ligand>
        <name>ATP</name>
        <dbReference type="ChEBI" id="CHEBI:30616"/>
    </ligand>
</feature>
<keyword evidence="15" id="KW-1185">Reference proteome</keyword>
<dbReference type="Pfam" id="PF00069">
    <property type="entry name" value="Pkinase"/>
    <property type="match status" value="1"/>
</dbReference>
<dbReference type="Gene3D" id="1.10.510.10">
    <property type="entry name" value="Transferase(Phosphotransferase) domain 1"/>
    <property type="match status" value="1"/>
</dbReference>
<dbReference type="FunFam" id="1.10.510.10:FF:000238">
    <property type="entry name" value="Mitogen-activated protein kinase"/>
    <property type="match status" value="1"/>
</dbReference>
<dbReference type="InterPro" id="IPR008271">
    <property type="entry name" value="Ser/Thr_kinase_AS"/>
</dbReference>
<keyword evidence="2 10" id="KW-0723">Serine/threonine-protein kinase</keyword>
<dbReference type="InterPro" id="IPR050117">
    <property type="entry name" value="MAPK"/>
</dbReference>
<dbReference type="AlphaFoldDB" id="A0ABD3MPT1"/>
<dbReference type="Proteomes" id="UP001530400">
    <property type="component" value="Unassembled WGS sequence"/>
</dbReference>
<comment type="catalytic activity">
    <reaction evidence="7 11">
        <text>L-threonyl-[protein] + ATP = O-phospho-L-threonyl-[protein] + ADP + H(+)</text>
        <dbReference type="Rhea" id="RHEA:46608"/>
        <dbReference type="Rhea" id="RHEA-COMP:11060"/>
        <dbReference type="Rhea" id="RHEA-COMP:11605"/>
        <dbReference type="ChEBI" id="CHEBI:15378"/>
        <dbReference type="ChEBI" id="CHEBI:30013"/>
        <dbReference type="ChEBI" id="CHEBI:30616"/>
        <dbReference type="ChEBI" id="CHEBI:61977"/>
        <dbReference type="ChEBI" id="CHEBI:456216"/>
        <dbReference type="EC" id="2.7.11.24"/>
    </reaction>
</comment>
<evidence type="ECO:0000256" key="11">
    <source>
        <dbReference type="RuleBase" id="RU361165"/>
    </source>
</evidence>
<dbReference type="InterPro" id="IPR017441">
    <property type="entry name" value="Protein_kinase_ATP_BS"/>
</dbReference>
<evidence type="ECO:0000256" key="1">
    <source>
        <dbReference type="ARBA" id="ARBA00012411"/>
    </source>
</evidence>
<accession>A0ABD3MPT1</accession>
<evidence type="ECO:0000256" key="10">
    <source>
        <dbReference type="RuleBase" id="RU000304"/>
    </source>
</evidence>
<comment type="activity regulation">
    <text evidence="11">Activated by threonine and tyrosine phosphorylation.</text>
</comment>
<dbReference type="PROSITE" id="PS00108">
    <property type="entry name" value="PROTEIN_KINASE_ST"/>
    <property type="match status" value="1"/>
</dbReference>
<keyword evidence="6 9" id="KW-0067">ATP-binding</keyword>
<feature type="coiled-coil region" evidence="12">
    <location>
        <begin position="333"/>
        <end position="360"/>
    </location>
</feature>
<evidence type="ECO:0000256" key="4">
    <source>
        <dbReference type="ARBA" id="ARBA00022741"/>
    </source>
</evidence>
<evidence type="ECO:0000313" key="15">
    <source>
        <dbReference type="Proteomes" id="UP001530400"/>
    </source>
</evidence>
<sequence>MTDVIDPRVLRRYDVEQKLGQGAYGIVWKAKHRKSGTIVALKKCFEAFRCNVDAQRTFREVMYLQALSHDNIVSIQRVLRAENDKDLYITFDYLESDLNQVIKAKILEPIHCSFIIYQLLKALKYIHSAKLLHRDIKPSNILIDANCRIKLCDFGLCRSIADGESWENVELTDYVATRWYRSPEILMGSKKYTVGLDLWSVGCILGEMFRTRPLLSGASTMNQLEKIFEVTGNPSARDIQSWQSPFAAQMIDNVKAKQSVKLGQLCHKLPKSAKHFIKSVFKLDPAKRGTAETALTHEYVADFHDDESESVYPHGPIKIGIDDNTQLTASQYRKQLYKNIADMKEESRQFRHELRQQQEVR</sequence>
<feature type="domain" description="Protein kinase" evidence="13">
    <location>
        <begin position="13"/>
        <end position="300"/>
    </location>
</feature>
<evidence type="ECO:0000259" key="13">
    <source>
        <dbReference type="PROSITE" id="PS50011"/>
    </source>
</evidence>
<dbReference type="PROSITE" id="PS01351">
    <property type="entry name" value="MAPK"/>
    <property type="match status" value="1"/>
</dbReference>
<evidence type="ECO:0000256" key="8">
    <source>
        <dbReference type="ARBA" id="ARBA00048312"/>
    </source>
</evidence>
<comment type="catalytic activity">
    <reaction evidence="8">
        <text>L-seryl-[protein] + ATP = O-phospho-L-seryl-[protein] + ADP + H(+)</text>
        <dbReference type="Rhea" id="RHEA:17989"/>
        <dbReference type="Rhea" id="RHEA-COMP:9863"/>
        <dbReference type="Rhea" id="RHEA-COMP:11604"/>
        <dbReference type="ChEBI" id="CHEBI:15378"/>
        <dbReference type="ChEBI" id="CHEBI:29999"/>
        <dbReference type="ChEBI" id="CHEBI:30616"/>
        <dbReference type="ChEBI" id="CHEBI:83421"/>
        <dbReference type="ChEBI" id="CHEBI:456216"/>
        <dbReference type="EC" id="2.7.11.24"/>
    </reaction>
</comment>
<dbReference type="Gene3D" id="3.30.200.20">
    <property type="entry name" value="Phosphorylase Kinase, domain 1"/>
    <property type="match status" value="1"/>
</dbReference>
<keyword evidence="4 9" id="KW-0547">Nucleotide-binding</keyword>
<gene>
    <name evidence="14" type="ORF">ACHAWO_003521</name>
</gene>
<evidence type="ECO:0000256" key="9">
    <source>
        <dbReference type="PROSITE-ProRule" id="PRU10141"/>
    </source>
</evidence>
<keyword evidence="5 11" id="KW-0418">Kinase</keyword>
<keyword evidence="12" id="KW-0175">Coiled coil</keyword>
<dbReference type="GO" id="GO:0005524">
    <property type="term" value="F:ATP binding"/>
    <property type="evidence" value="ECO:0007669"/>
    <property type="project" value="UniProtKB-UniRule"/>
</dbReference>
<dbReference type="GO" id="GO:0004707">
    <property type="term" value="F:MAP kinase activity"/>
    <property type="evidence" value="ECO:0007669"/>
    <property type="project" value="UniProtKB-EC"/>
</dbReference>
<dbReference type="InterPro" id="IPR003527">
    <property type="entry name" value="MAP_kinase_CS"/>
</dbReference>
<comment type="cofactor">
    <cofactor evidence="11">
        <name>Mg(2+)</name>
        <dbReference type="ChEBI" id="CHEBI:18420"/>
    </cofactor>
</comment>
<comment type="similarity">
    <text evidence="11">Belongs to the protein kinase superfamily. Ser/Thr protein kinase family. MAP kinase subfamily.</text>
</comment>
<evidence type="ECO:0000256" key="3">
    <source>
        <dbReference type="ARBA" id="ARBA00022679"/>
    </source>
</evidence>
<name>A0ABD3MPT1_9STRA</name>
<dbReference type="InterPro" id="IPR000719">
    <property type="entry name" value="Prot_kinase_dom"/>
</dbReference>
<dbReference type="FunFam" id="3.30.200.20:FF:000166">
    <property type="entry name" value="Mitogen-activated protein kinase"/>
    <property type="match status" value="1"/>
</dbReference>
<dbReference type="EC" id="2.7.11.24" evidence="1 11"/>
<dbReference type="PROSITE" id="PS00107">
    <property type="entry name" value="PROTEIN_KINASE_ATP"/>
    <property type="match status" value="1"/>
</dbReference>
<reference evidence="14 15" key="1">
    <citation type="submission" date="2024-10" db="EMBL/GenBank/DDBJ databases">
        <title>Updated reference genomes for cyclostephanoid diatoms.</title>
        <authorList>
            <person name="Roberts W.R."/>
            <person name="Alverson A.J."/>
        </authorList>
    </citation>
    <scope>NUCLEOTIDE SEQUENCE [LARGE SCALE GENOMIC DNA]</scope>
    <source>
        <strain evidence="14 15">AJA010-31</strain>
    </source>
</reference>
<dbReference type="PANTHER" id="PTHR24055">
    <property type="entry name" value="MITOGEN-ACTIVATED PROTEIN KINASE"/>
    <property type="match status" value="1"/>
</dbReference>
<organism evidence="14 15">
    <name type="scientific">Cyclotella atomus</name>
    <dbReference type="NCBI Taxonomy" id="382360"/>
    <lineage>
        <taxon>Eukaryota</taxon>
        <taxon>Sar</taxon>
        <taxon>Stramenopiles</taxon>
        <taxon>Ochrophyta</taxon>
        <taxon>Bacillariophyta</taxon>
        <taxon>Coscinodiscophyceae</taxon>
        <taxon>Thalassiosirophycidae</taxon>
        <taxon>Stephanodiscales</taxon>
        <taxon>Stephanodiscaceae</taxon>
        <taxon>Cyclotella</taxon>
    </lineage>
</organism>
<proteinExistence type="inferred from homology"/>